<feature type="region of interest" description="Disordered" evidence="1">
    <location>
        <begin position="1"/>
        <end position="32"/>
    </location>
</feature>
<keyword evidence="3" id="KW-1185">Reference proteome</keyword>
<feature type="compositionally biased region" description="Basic and acidic residues" evidence="1">
    <location>
        <begin position="1"/>
        <end position="25"/>
    </location>
</feature>
<dbReference type="Gramene" id="TuG1812G0500001611.01.T01">
    <property type="protein sequence ID" value="TuG1812G0500001611.01.T01.cds290662"/>
    <property type="gene ID" value="TuG1812G0500001611.01"/>
</dbReference>
<dbReference type="EnsemblPlants" id="TuG1812G0500001611.01.T01">
    <property type="protein sequence ID" value="TuG1812G0500001611.01.T01.cds290662"/>
    <property type="gene ID" value="TuG1812G0500001611.01"/>
</dbReference>
<accession>A0A8R7UGH2</accession>
<sequence>MKKEIEIEKERKDKQKPVQKKKNESRLFSVTS</sequence>
<evidence type="ECO:0000313" key="3">
    <source>
        <dbReference type="Proteomes" id="UP000015106"/>
    </source>
</evidence>
<dbReference type="AlphaFoldDB" id="A0A8R7UGH2"/>
<protein>
    <submittedName>
        <fullName evidence="2">Uncharacterized protein</fullName>
    </submittedName>
</protein>
<reference evidence="3" key="1">
    <citation type="journal article" date="2013" name="Nature">
        <title>Draft genome of the wheat A-genome progenitor Triticum urartu.</title>
        <authorList>
            <person name="Ling H.Q."/>
            <person name="Zhao S."/>
            <person name="Liu D."/>
            <person name="Wang J."/>
            <person name="Sun H."/>
            <person name="Zhang C."/>
            <person name="Fan H."/>
            <person name="Li D."/>
            <person name="Dong L."/>
            <person name="Tao Y."/>
            <person name="Gao C."/>
            <person name="Wu H."/>
            <person name="Li Y."/>
            <person name="Cui Y."/>
            <person name="Guo X."/>
            <person name="Zheng S."/>
            <person name="Wang B."/>
            <person name="Yu K."/>
            <person name="Liang Q."/>
            <person name="Yang W."/>
            <person name="Lou X."/>
            <person name="Chen J."/>
            <person name="Feng M."/>
            <person name="Jian J."/>
            <person name="Zhang X."/>
            <person name="Luo G."/>
            <person name="Jiang Y."/>
            <person name="Liu J."/>
            <person name="Wang Z."/>
            <person name="Sha Y."/>
            <person name="Zhang B."/>
            <person name="Wu H."/>
            <person name="Tang D."/>
            <person name="Shen Q."/>
            <person name="Xue P."/>
            <person name="Zou S."/>
            <person name="Wang X."/>
            <person name="Liu X."/>
            <person name="Wang F."/>
            <person name="Yang Y."/>
            <person name="An X."/>
            <person name="Dong Z."/>
            <person name="Zhang K."/>
            <person name="Zhang X."/>
            <person name="Luo M.C."/>
            <person name="Dvorak J."/>
            <person name="Tong Y."/>
            <person name="Wang J."/>
            <person name="Yang H."/>
            <person name="Li Z."/>
            <person name="Wang D."/>
            <person name="Zhang A."/>
            <person name="Wang J."/>
        </authorList>
    </citation>
    <scope>NUCLEOTIDE SEQUENCE</scope>
    <source>
        <strain evidence="3">cv. G1812</strain>
    </source>
</reference>
<dbReference type="Proteomes" id="UP000015106">
    <property type="component" value="Chromosome 5"/>
</dbReference>
<name>A0A8R7UGH2_TRIUA</name>
<reference evidence="2" key="3">
    <citation type="submission" date="2022-06" db="UniProtKB">
        <authorList>
            <consortium name="EnsemblPlants"/>
        </authorList>
    </citation>
    <scope>IDENTIFICATION</scope>
</reference>
<proteinExistence type="predicted"/>
<evidence type="ECO:0000313" key="2">
    <source>
        <dbReference type="EnsemblPlants" id="TuG1812G0500001611.01.T01.cds290662"/>
    </source>
</evidence>
<evidence type="ECO:0000256" key="1">
    <source>
        <dbReference type="SAM" id="MobiDB-lite"/>
    </source>
</evidence>
<organism evidence="2 3">
    <name type="scientific">Triticum urartu</name>
    <name type="common">Red wild einkorn</name>
    <name type="synonym">Crithodium urartu</name>
    <dbReference type="NCBI Taxonomy" id="4572"/>
    <lineage>
        <taxon>Eukaryota</taxon>
        <taxon>Viridiplantae</taxon>
        <taxon>Streptophyta</taxon>
        <taxon>Embryophyta</taxon>
        <taxon>Tracheophyta</taxon>
        <taxon>Spermatophyta</taxon>
        <taxon>Magnoliopsida</taxon>
        <taxon>Liliopsida</taxon>
        <taxon>Poales</taxon>
        <taxon>Poaceae</taxon>
        <taxon>BOP clade</taxon>
        <taxon>Pooideae</taxon>
        <taxon>Triticodae</taxon>
        <taxon>Triticeae</taxon>
        <taxon>Triticinae</taxon>
        <taxon>Triticum</taxon>
    </lineage>
</organism>
<reference evidence="2" key="2">
    <citation type="submission" date="2018-03" db="EMBL/GenBank/DDBJ databases">
        <title>The Triticum urartu genome reveals the dynamic nature of wheat genome evolution.</title>
        <authorList>
            <person name="Ling H."/>
            <person name="Ma B."/>
            <person name="Shi X."/>
            <person name="Liu H."/>
            <person name="Dong L."/>
            <person name="Sun H."/>
            <person name="Cao Y."/>
            <person name="Gao Q."/>
            <person name="Zheng S."/>
            <person name="Li Y."/>
            <person name="Yu Y."/>
            <person name="Du H."/>
            <person name="Qi M."/>
            <person name="Li Y."/>
            <person name="Yu H."/>
            <person name="Cui Y."/>
            <person name="Wang N."/>
            <person name="Chen C."/>
            <person name="Wu H."/>
            <person name="Zhao Y."/>
            <person name="Zhang J."/>
            <person name="Li Y."/>
            <person name="Zhou W."/>
            <person name="Zhang B."/>
            <person name="Hu W."/>
            <person name="Eijk M."/>
            <person name="Tang J."/>
            <person name="Witsenboer H."/>
            <person name="Zhao S."/>
            <person name="Li Z."/>
            <person name="Zhang A."/>
            <person name="Wang D."/>
            <person name="Liang C."/>
        </authorList>
    </citation>
    <scope>NUCLEOTIDE SEQUENCE [LARGE SCALE GENOMIC DNA]</scope>
    <source>
        <strain evidence="2">cv. G1812</strain>
    </source>
</reference>